<dbReference type="RefSeq" id="WP_272857966.1">
    <property type="nucleotide sequence ID" value="NZ_CP067134.1"/>
</dbReference>
<dbReference type="InterPro" id="IPR036694">
    <property type="entry name" value="Dodecin-like_sf"/>
</dbReference>
<dbReference type="Proteomes" id="UP001218412">
    <property type="component" value="Chromosome"/>
</dbReference>
<dbReference type="InterPro" id="IPR050049">
    <property type="entry name" value="Dodecin_bact"/>
</dbReference>
<accession>A0ABY7STT6</accession>
<dbReference type="InterPro" id="IPR009923">
    <property type="entry name" value="Dodecin"/>
</dbReference>
<dbReference type="SUPFAM" id="SSF89807">
    <property type="entry name" value="Dodecin-like"/>
    <property type="match status" value="1"/>
</dbReference>
<dbReference type="InterPro" id="IPR025543">
    <property type="entry name" value="Dodecin-like"/>
</dbReference>
<sequence>MNDHVYKYVDLVGTSTESIEDAVQNAVGRASETIRNLRWFEIRQTRGHIEDGRVRHYQVELRAAFTLDPGDADD</sequence>
<dbReference type="EMBL" id="CP067134">
    <property type="protein sequence ID" value="WCR09908.1"/>
    <property type="molecule type" value="Genomic_DNA"/>
</dbReference>
<dbReference type="PANTHER" id="PTHR39324:SF1">
    <property type="entry name" value="CALCIUM DODECIN"/>
    <property type="match status" value="1"/>
</dbReference>
<dbReference type="Pfam" id="PF07311">
    <property type="entry name" value="Dodecin"/>
    <property type="match status" value="1"/>
</dbReference>
<proteinExistence type="predicted"/>
<organism evidence="1 2">
    <name type="scientific">Paracoccus stylophorae</name>
    <dbReference type="NCBI Taxonomy" id="659350"/>
    <lineage>
        <taxon>Bacteria</taxon>
        <taxon>Pseudomonadati</taxon>
        <taxon>Pseudomonadota</taxon>
        <taxon>Alphaproteobacteria</taxon>
        <taxon>Rhodobacterales</taxon>
        <taxon>Paracoccaceae</taxon>
        <taxon>Paracoccus</taxon>
    </lineage>
</organism>
<gene>
    <name evidence="1" type="ORF">JHW45_12610</name>
</gene>
<dbReference type="Gene3D" id="3.30.1660.10">
    <property type="entry name" value="Flavin-binding protein dodecin"/>
    <property type="match status" value="1"/>
</dbReference>
<evidence type="ECO:0000313" key="2">
    <source>
        <dbReference type="Proteomes" id="UP001218412"/>
    </source>
</evidence>
<reference evidence="1 2" key="1">
    <citation type="submission" date="2021-01" db="EMBL/GenBank/DDBJ databases">
        <title>Biogeographic distribution of Paracoccus.</title>
        <authorList>
            <person name="Hollensteiner J."/>
            <person name="Leineberger J."/>
            <person name="Brinkhoff T."/>
            <person name="Daniel R."/>
        </authorList>
    </citation>
    <scope>NUCLEOTIDE SEQUENCE [LARGE SCALE GENOMIC DNA]</scope>
    <source>
        <strain evidence="1 2">LMG25392</strain>
    </source>
</reference>
<protein>
    <submittedName>
        <fullName evidence="1">Dodecin domain-containing protein</fullName>
    </submittedName>
</protein>
<dbReference type="PANTHER" id="PTHR39324">
    <property type="entry name" value="CALCIUM DODECIN"/>
    <property type="match status" value="1"/>
</dbReference>
<keyword evidence="2" id="KW-1185">Reference proteome</keyword>
<name>A0ABY7STT6_9RHOB</name>
<evidence type="ECO:0000313" key="1">
    <source>
        <dbReference type="EMBL" id="WCR09908.1"/>
    </source>
</evidence>
<dbReference type="NCBIfam" id="NF043052">
    <property type="entry name" value="DodecBact"/>
    <property type="match status" value="1"/>
</dbReference>